<evidence type="ECO:0000256" key="1">
    <source>
        <dbReference type="ARBA" id="ARBA00009437"/>
    </source>
</evidence>
<dbReference type="InterPro" id="IPR036388">
    <property type="entry name" value="WH-like_DNA-bd_sf"/>
</dbReference>
<dbReference type="SUPFAM" id="SSF46785">
    <property type="entry name" value="Winged helix' DNA-binding domain"/>
    <property type="match status" value="1"/>
</dbReference>
<dbReference type="InterPro" id="IPR058163">
    <property type="entry name" value="LysR-type_TF_proteobact-type"/>
</dbReference>
<dbReference type="PROSITE" id="PS50931">
    <property type="entry name" value="HTH_LYSR"/>
    <property type="match status" value="1"/>
</dbReference>
<evidence type="ECO:0000256" key="3">
    <source>
        <dbReference type="ARBA" id="ARBA00023125"/>
    </source>
</evidence>
<evidence type="ECO:0000256" key="4">
    <source>
        <dbReference type="ARBA" id="ARBA00023163"/>
    </source>
</evidence>
<dbReference type="Gene3D" id="3.40.190.290">
    <property type="match status" value="1"/>
</dbReference>
<gene>
    <name evidence="6" type="ORF">DWU98_17645</name>
</gene>
<dbReference type="PANTHER" id="PTHR30537:SF3">
    <property type="entry name" value="TRANSCRIPTIONAL REGULATORY PROTEIN"/>
    <property type="match status" value="1"/>
</dbReference>
<protein>
    <submittedName>
        <fullName evidence="6">LysR family transcriptional regulator</fullName>
    </submittedName>
</protein>
<name>A0A370WTQ7_9GAMM</name>
<dbReference type="InterPro" id="IPR005119">
    <property type="entry name" value="LysR_subst-bd"/>
</dbReference>
<dbReference type="EMBL" id="QRBE01000013">
    <property type="protein sequence ID" value="RDS79387.1"/>
    <property type="molecule type" value="Genomic_DNA"/>
</dbReference>
<dbReference type="GO" id="GO:0043565">
    <property type="term" value="F:sequence-specific DNA binding"/>
    <property type="evidence" value="ECO:0007669"/>
    <property type="project" value="TreeGrafter"/>
</dbReference>
<keyword evidence="4" id="KW-0804">Transcription</keyword>
<dbReference type="Pfam" id="PF00126">
    <property type="entry name" value="HTH_1"/>
    <property type="match status" value="1"/>
</dbReference>
<feature type="domain" description="HTH lysR-type" evidence="5">
    <location>
        <begin position="12"/>
        <end position="63"/>
    </location>
</feature>
<comment type="similarity">
    <text evidence="1">Belongs to the LysR transcriptional regulatory family.</text>
</comment>
<dbReference type="PRINTS" id="PR00039">
    <property type="entry name" value="HTHLYSR"/>
</dbReference>
<accession>A0A370WTQ7</accession>
<dbReference type="Pfam" id="PF03466">
    <property type="entry name" value="LysR_substrate"/>
    <property type="match status" value="1"/>
</dbReference>
<dbReference type="Proteomes" id="UP000254258">
    <property type="component" value="Unassembled WGS sequence"/>
</dbReference>
<dbReference type="InterPro" id="IPR000847">
    <property type="entry name" value="LysR_HTH_N"/>
</dbReference>
<dbReference type="SUPFAM" id="SSF53850">
    <property type="entry name" value="Periplasmic binding protein-like II"/>
    <property type="match status" value="1"/>
</dbReference>
<dbReference type="OrthoDB" id="570111at2"/>
<dbReference type="GO" id="GO:0006351">
    <property type="term" value="P:DNA-templated transcription"/>
    <property type="evidence" value="ECO:0007669"/>
    <property type="project" value="TreeGrafter"/>
</dbReference>
<dbReference type="InterPro" id="IPR036390">
    <property type="entry name" value="WH_DNA-bd_sf"/>
</dbReference>
<dbReference type="GO" id="GO:0003700">
    <property type="term" value="F:DNA-binding transcription factor activity"/>
    <property type="evidence" value="ECO:0007669"/>
    <property type="project" value="InterPro"/>
</dbReference>
<keyword evidence="7" id="KW-1185">Reference proteome</keyword>
<proteinExistence type="inferred from homology"/>
<dbReference type="AlphaFoldDB" id="A0A370WTQ7"/>
<evidence type="ECO:0000313" key="7">
    <source>
        <dbReference type="Proteomes" id="UP000254258"/>
    </source>
</evidence>
<organism evidence="6 7">
    <name type="scientific">Dyella monticola</name>
    <dbReference type="NCBI Taxonomy" id="1927958"/>
    <lineage>
        <taxon>Bacteria</taxon>
        <taxon>Pseudomonadati</taxon>
        <taxon>Pseudomonadota</taxon>
        <taxon>Gammaproteobacteria</taxon>
        <taxon>Lysobacterales</taxon>
        <taxon>Rhodanobacteraceae</taxon>
        <taxon>Dyella</taxon>
    </lineage>
</organism>
<sequence length="316" mass="34422">MADHEPGWELYRSFLAVMREGSLSAAARMLGMTQPSLGRHMRELEETLGVSLFARSPQGLSPTDMAQALLPHAQAMASASAALRRAATTRDGAVSGVARITASDVIGVEVLPPILAAFRQKHAGVVIELSLSNQTENLLRRDADIAIRMARPTQDALVARHVGKIALGIYAHKRYLKANGRPSSMADLVTHALIGFDRETPYIRAMRPAGVPYAREHFALRTDNDLAAIAALRAGYGVAICQCGIAQRDAALIRLMADSFELYMDTWVVMHEDLRRSALMRALYDHLATALIDYTASSSAKPVRPSTLRAPAKRRS</sequence>
<dbReference type="RefSeq" id="WP_115496902.1">
    <property type="nucleotide sequence ID" value="NZ_QRBE01000013.1"/>
</dbReference>
<reference evidence="6 7" key="1">
    <citation type="submission" date="2018-07" db="EMBL/GenBank/DDBJ databases">
        <title>Dyella monticola sp. nov. and Dyella psychrodurans sp. nov. isolated from monsoon evergreen broad-leaved forest soil of Dinghu Mountain, China.</title>
        <authorList>
            <person name="Gao Z."/>
            <person name="Qiu L."/>
        </authorList>
    </citation>
    <scope>NUCLEOTIDE SEQUENCE [LARGE SCALE GENOMIC DNA]</scope>
    <source>
        <strain evidence="6 7">4G-K06</strain>
    </source>
</reference>
<evidence type="ECO:0000256" key="2">
    <source>
        <dbReference type="ARBA" id="ARBA00023015"/>
    </source>
</evidence>
<comment type="caution">
    <text evidence="6">The sequence shown here is derived from an EMBL/GenBank/DDBJ whole genome shotgun (WGS) entry which is preliminary data.</text>
</comment>
<dbReference type="PANTHER" id="PTHR30537">
    <property type="entry name" value="HTH-TYPE TRANSCRIPTIONAL REGULATOR"/>
    <property type="match status" value="1"/>
</dbReference>
<evidence type="ECO:0000313" key="6">
    <source>
        <dbReference type="EMBL" id="RDS79387.1"/>
    </source>
</evidence>
<keyword evidence="2" id="KW-0805">Transcription regulation</keyword>
<dbReference type="Gene3D" id="1.10.10.10">
    <property type="entry name" value="Winged helix-like DNA-binding domain superfamily/Winged helix DNA-binding domain"/>
    <property type="match status" value="1"/>
</dbReference>
<keyword evidence="3" id="KW-0238">DNA-binding</keyword>
<evidence type="ECO:0000259" key="5">
    <source>
        <dbReference type="PROSITE" id="PS50931"/>
    </source>
</evidence>